<dbReference type="EMBL" id="GBXM01081391">
    <property type="protein sequence ID" value="JAH27186.1"/>
    <property type="molecule type" value="Transcribed_RNA"/>
</dbReference>
<accession>A0A0E9RDF0</accession>
<reference evidence="1" key="2">
    <citation type="journal article" date="2015" name="Fish Shellfish Immunol.">
        <title>Early steps in the European eel (Anguilla anguilla)-Vibrio vulnificus interaction in the gills: Role of the RtxA13 toxin.</title>
        <authorList>
            <person name="Callol A."/>
            <person name="Pajuelo D."/>
            <person name="Ebbesson L."/>
            <person name="Teles M."/>
            <person name="MacKenzie S."/>
            <person name="Amaro C."/>
        </authorList>
    </citation>
    <scope>NUCLEOTIDE SEQUENCE</scope>
</reference>
<reference evidence="1" key="1">
    <citation type="submission" date="2014-11" db="EMBL/GenBank/DDBJ databases">
        <authorList>
            <person name="Amaro Gonzalez C."/>
        </authorList>
    </citation>
    <scope>NUCLEOTIDE SEQUENCE</scope>
</reference>
<organism evidence="1">
    <name type="scientific">Anguilla anguilla</name>
    <name type="common">European freshwater eel</name>
    <name type="synonym">Muraena anguilla</name>
    <dbReference type="NCBI Taxonomy" id="7936"/>
    <lineage>
        <taxon>Eukaryota</taxon>
        <taxon>Metazoa</taxon>
        <taxon>Chordata</taxon>
        <taxon>Craniata</taxon>
        <taxon>Vertebrata</taxon>
        <taxon>Euteleostomi</taxon>
        <taxon>Actinopterygii</taxon>
        <taxon>Neopterygii</taxon>
        <taxon>Teleostei</taxon>
        <taxon>Anguilliformes</taxon>
        <taxon>Anguillidae</taxon>
        <taxon>Anguilla</taxon>
    </lineage>
</organism>
<evidence type="ECO:0000313" key="1">
    <source>
        <dbReference type="EMBL" id="JAH27186.1"/>
    </source>
</evidence>
<protein>
    <submittedName>
        <fullName evidence="1">Uncharacterized protein</fullName>
    </submittedName>
</protein>
<sequence length="53" mass="6435">MESHGLKLPLPYIYSDTVEKLWKQTKNLIVKHMTKIWYDVKKYLKEPHSLSQF</sequence>
<dbReference type="AlphaFoldDB" id="A0A0E9RDF0"/>
<proteinExistence type="predicted"/>
<name>A0A0E9RDF0_ANGAN</name>